<dbReference type="Proteomes" id="UP000028701">
    <property type="component" value="Unassembled WGS sequence"/>
</dbReference>
<organism evidence="2 3">
    <name type="scientific">Agrobacterium rubi TR3 = NBRC 13261</name>
    <dbReference type="NCBI Taxonomy" id="1368415"/>
    <lineage>
        <taxon>Bacteria</taxon>
        <taxon>Pseudomonadati</taxon>
        <taxon>Pseudomonadota</taxon>
        <taxon>Alphaproteobacteria</taxon>
        <taxon>Hyphomicrobiales</taxon>
        <taxon>Rhizobiaceae</taxon>
        <taxon>Rhizobium/Agrobacterium group</taxon>
        <taxon>Agrobacterium</taxon>
    </lineage>
</organism>
<proteinExistence type="predicted"/>
<evidence type="ECO:0000256" key="1">
    <source>
        <dbReference type="SAM" id="Phobius"/>
    </source>
</evidence>
<gene>
    <name evidence="2" type="ORF">RRU01S_15_01170</name>
</gene>
<dbReference type="eggNOG" id="ENOG5033A97">
    <property type="taxonomic scope" value="Bacteria"/>
</dbReference>
<dbReference type="AlphaFoldDB" id="A0A081CWZ6"/>
<dbReference type="OrthoDB" id="5959103at2"/>
<name>A0A081CWZ6_9HYPH</name>
<sequence length="94" mass="10698">MTFGLHPKTGRLHLGKWSVAMPRSRIGRILIGSALVLGGILGFLPILGFWMVPLGLLVLSQDLPYVRRQRRRLAVWWARRQRAKEARRGGITRS</sequence>
<feature type="transmembrane region" description="Helical" evidence="1">
    <location>
        <begin position="29"/>
        <end position="52"/>
    </location>
</feature>
<keyword evidence="1" id="KW-0812">Transmembrane</keyword>
<comment type="caution">
    <text evidence="2">The sequence shown here is derived from an EMBL/GenBank/DDBJ whole genome shotgun (WGS) entry which is preliminary data.</text>
</comment>
<evidence type="ECO:0000313" key="3">
    <source>
        <dbReference type="Proteomes" id="UP000028701"/>
    </source>
</evidence>
<dbReference type="RefSeq" id="WP_045230744.1">
    <property type="nucleotide sequence ID" value="NZ_BBJU01000015.1"/>
</dbReference>
<protein>
    <recommendedName>
        <fullName evidence="4">Transmembrane protein</fullName>
    </recommendedName>
</protein>
<evidence type="ECO:0008006" key="4">
    <source>
        <dbReference type="Google" id="ProtNLM"/>
    </source>
</evidence>
<dbReference type="EMBL" id="BBJU01000015">
    <property type="protein sequence ID" value="GAK71192.1"/>
    <property type="molecule type" value="Genomic_DNA"/>
</dbReference>
<keyword evidence="1" id="KW-1133">Transmembrane helix</keyword>
<keyword evidence="1" id="KW-0472">Membrane</keyword>
<evidence type="ECO:0000313" key="2">
    <source>
        <dbReference type="EMBL" id="GAK71192.1"/>
    </source>
</evidence>
<accession>A0A081CWZ6</accession>
<reference evidence="2 3" key="1">
    <citation type="submission" date="2014-08" db="EMBL/GenBank/DDBJ databases">
        <title>Whole genome shotgun sequence of Rhizobium rubi NBRC 13261.</title>
        <authorList>
            <person name="Katano-Makiyama Y."/>
            <person name="Hosoyama A."/>
            <person name="Hashimoto M."/>
            <person name="Hosoyama Y."/>
            <person name="Noguchi M."/>
            <person name="Tsuchikane K."/>
            <person name="Uohara A."/>
            <person name="Ohji S."/>
            <person name="Ichikawa N."/>
            <person name="Kimura A."/>
            <person name="Yamazoe A."/>
            <person name="Fujita N."/>
        </authorList>
    </citation>
    <scope>NUCLEOTIDE SEQUENCE [LARGE SCALE GENOMIC DNA]</scope>
    <source>
        <strain evidence="2 3">NBRC 13261</strain>
    </source>
</reference>